<dbReference type="InterPro" id="IPR036291">
    <property type="entry name" value="NAD(P)-bd_dom_sf"/>
</dbReference>
<dbReference type="Gene3D" id="3.40.50.720">
    <property type="entry name" value="NAD(P)-binding Rossmann-like Domain"/>
    <property type="match status" value="1"/>
</dbReference>
<dbReference type="Proteomes" id="UP001341840">
    <property type="component" value="Unassembled WGS sequence"/>
</dbReference>
<dbReference type="EMBL" id="JASCZI010030360">
    <property type="protein sequence ID" value="MED6121799.1"/>
    <property type="molecule type" value="Genomic_DNA"/>
</dbReference>
<feature type="compositionally biased region" description="Polar residues" evidence="1">
    <location>
        <begin position="32"/>
        <end position="41"/>
    </location>
</feature>
<name>A0ABU6RDA4_9FABA</name>
<comment type="caution">
    <text evidence="3">The sequence shown here is derived from an EMBL/GenBank/DDBJ whole genome shotgun (WGS) entry which is preliminary data.</text>
</comment>
<protein>
    <recommendedName>
        <fullName evidence="2">NAD-dependent epimerase/dehydratase domain-containing protein</fullName>
    </recommendedName>
</protein>
<proteinExistence type="predicted"/>
<sequence>MEESKGRVCVTGGTGFIGSWIIKNLLQDGYSVNTTERSNPDTGIPSGFIPQAS</sequence>
<evidence type="ECO:0000313" key="3">
    <source>
        <dbReference type="EMBL" id="MED6121799.1"/>
    </source>
</evidence>
<keyword evidence="4" id="KW-1185">Reference proteome</keyword>
<reference evidence="3 4" key="1">
    <citation type="journal article" date="2023" name="Plants (Basel)">
        <title>Bridging the Gap: Combining Genomics and Transcriptomics Approaches to Understand Stylosanthes scabra, an Orphan Legume from the Brazilian Caatinga.</title>
        <authorList>
            <person name="Ferreira-Neto J.R.C."/>
            <person name="da Silva M.D."/>
            <person name="Binneck E."/>
            <person name="de Melo N.F."/>
            <person name="da Silva R.H."/>
            <person name="de Melo A.L.T.M."/>
            <person name="Pandolfi V."/>
            <person name="Bustamante F.O."/>
            <person name="Brasileiro-Vidal A.C."/>
            <person name="Benko-Iseppon A.M."/>
        </authorList>
    </citation>
    <scope>NUCLEOTIDE SEQUENCE [LARGE SCALE GENOMIC DNA]</scope>
    <source>
        <tissue evidence="3">Leaves</tissue>
    </source>
</reference>
<dbReference type="InterPro" id="IPR001509">
    <property type="entry name" value="Epimerase_deHydtase"/>
</dbReference>
<dbReference type="Pfam" id="PF01370">
    <property type="entry name" value="Epimerase"/>
    <property type="match status" value="1"/>
</dbReference>
<feature type="domain" description="NAD-dependent epimerase/dehydratase" evidence="2">
    <location>
        <begin position="8"/>
        <end position="38"/>
    </location>
</feature>
<feature type="region of interest" description="Disordered" evidence="1">
    <location>
        <begin position="32"/>
        <end position="53"/>
    </location>
</feature>
<gene>
    <name evidence="3" type="ORF">PIB30_033520</name>
</gene>
<accession>A0ABU6RDA4</accession>
<evidence type="ECO:0000256" key="1">
    <source>
        <dbReference type="SAM" id="MobiDB-lite"/>
    </source>
</evidence>
<organism evidence="3 4">
    <name type="scientific">Stylosanthes scabra</name>
    <dbReference type="NCBI Taxonomy" id="79078"/>
    <lineage>
        <taxon>Eukaryota</taxon>
        <taxon>Viridiplantae</taxon>
        <taxon>Streptophyta</taxon>
        <taxon>Embryophyta</taxon>
        <taxon>Tracheophyta</taxon>
        <taxon>Spermatophyta</taxon>
        <taxon>Magnoliopsida</taxon>
        <taxon>eudicotyledons</taxon>
        <taxon>Gunneridae</taxon>
        <taxon>Pentapetalae</taxon>
        <taxon>rosids</taxon>
        <taxon>fabids</taxon>
        <taxon>Fabales</taxon>
        <taxon>Fabaceae</taxon>
        <taxon>Papilionoideae</taxon>
        <taxon>50 kb inversion clade</taxon>
        <taxon>dalbergioids sensu lato</taxon>
        <taxon>Dalbergieae</taxon>
        <taxon>Pterocarpus clade</taxon>
        <taxon>Stylosanthes</taxon>
    </lineage>
</organism>
<evidence type="ECO:0000313" key="4">
    <source>
        <dbReference type="Proteomes" id="UP001341840"/>
    </source>
</evidence>
<evidence type="ECO:0000259" key="2">
    <source>
        <dbReference type="Pfam" id="PF01370"/>
    </source>
</evidence>
<dbReference type="SUPFAM" id="SSF51735">
    <property type="entry name" value="NAD(P)-binding Rossmann-fold domains"/>
    <property type="match status" value="1"/>
</dbReference>